<sequence>MHRRTAGIALLCISAFLYGIRYIAAAIIGSGLTSWNQLLFQTMLDAVGDAPLELSRIAFIAGVIYLVIAEFEMPIKRTVREMRNNWNADDSKSQ</sequence>
<accession>A0A2W1LZX9</accession>
<gene>
    <name evidence="2" type="ORF">DNH61_02560</name>
</gene>
<organism evidence="2 3">
    <name type="scientific">Paenibacillus sambharensis</name>
    <dbReference type="NCBI Taxonomy" id="1803190"/>
    <lineage>
        <taxon>Bacteria</taxon>
        <taxon>Bacillati</taxon>
        <taxon>Bacillota</taxon>
        <taxon>Bacilli</taxon>
        <taxon>Bacillales</taxon>
        <taxon>Paenibacillaceae</taxon>
        <taxon>Paenibacillus</taxon>
    </lineage>
</organism>
<keyword evidence="3" id="KW-1185">Reference proteome</keyword>
<keyword evidence="1" id="KW-1133">Transmembrane helix</keyword>
<dbReference type="Proteomes" id="UP000249522">
    <property type="component" value="Unassembled WGS sequence"/>
</dbReference>
<feature type="transmembrane region" description="Helical" evidence="1">
    <location>
        <begin position="54"/>
        <end position="73"/>
    </location>
</feature>
<protein>
    <submittedName>
        <fullName evidence="2">Uncharacterized protein</fullName>
    </submittedName>
</protein>
<reference evidence="2 3" key="1">
    <citation type="submission" date="2018-06" db="EMBL/GenBank/DDBJ databases">
        <title>Paenibacillus imtechensis sp. nov.</title>
        <authorList>
            <person name="Pinnaka A.K."/>
            <person name="Singh H."/>
            <person name="Kaur M."/>
        </authorList>
    </citation>
    <scope>NUCLEOTIDE SEQUENCE [LARGE SCALE GENOMIC DNA]</scope>
    <source>
        <strain evidence="2 3">SMB1</strain>
    </source>
</reference>
<dbReference type="OrthoDB" id="2645700at2"/>
<dbReference type="EMBL" id="QKRB01000028">
    <property type="protein sequence ID" value="PZD97261.1"/>
    <property type="molecule type" value="Genomic_DNA"/>
</dbReference>
<evidence type="ECO:0000313" key="3">
    <source>
        <dbReference type="Proteomes" id="UP000249522"/>
    </source>
</evidence>
<evidence type="ECO:0000313" key="2">
    <source>
        <dbReference type="EMBL" id="PZD97261.1"/>
    </source>
</evidence>
<dbReference type="AlphaFoldDB" id="A0A2W1LZX9"/>
<evidence type="ECO:0000256" key="1">
    <source>
        <dbReference type="SAM" id="Phobius"/>
    </source>
</evidence>
<name>A0A2W1LZX9_9BACL</name>
<keyword evidence="1" id="KW-0812">Transmembrane</keyword>
<dbReference type="RefSeq" id="WP_111145119.1">
    <property type="nucleotide sequence ID" value="NZ_QKRB01000028.1"/>
</dbReference>
<proteinExistence type="predicted"/>
<comment type="caution">
    <text evidence="2">The sequence shown here is derived from an EMBL/GenBank/DDBJ whole genome shotgun (WGS) entry which is preliminary data.</text>
</comment>
<keyword evidence="1" id="KW-0472">Membrane</keyword>